<gene>
    <name evidence="1" type="ORF">Dsi01nite_032610</name>
</gene>
<dbReference type="Proteomes" id="UP000660611">
    <property type="component" value="Unassembled WGS sequence"/>
</dbReference>
<evidence type="ECO:0000313" key="2">
    <source>
        <dbReference type="Proteomes" id="UP000660611"/>
    </source>
</evidence>
<comment type="caution">
    <text evidence="1">The sequence shown here is derived from an EMBL/GenBank/DDBJ whole genome shotgun (WGS) entry which is preliminary data.</text>
</comment>
<organism evidence="1 2">
    <name type="scientific">Dactylosporangium siamense</name>
    <dbReference type="NCBI Taxonomy" id="685454"/>
    <lineage>
        <taxon>Bacteria</taxon>
        <taxon>Bacillati</taxon>
        <taxon>Actinomycetota</taxon>
        <taxon>Actinomycetes</taxon>
        <taxon>Micromonosporales</taxon>
        <taxon>Micromonosporaceae</taxon>
        <taxon>Dactylosporangium</taxon>
    </lineage>
</organism>
<dbReference type="EMBL" id="BONQ01000050">
    <property type="protein sequence ID" value="GIG45220.1"/>
    <property type="molecule type" value="Genomic_DNA"/>
</dbReference>
<name>A0A919UB07_9ACTN</name>
<sequence>MSQRRAVLAVGAFALTFAVLAVTALVIERIEPVAPSAPPAPAASKQRLFACAVPQGADADYCGRVVQDLNQRAEITDQTRADLSDEARTVDEVLNPRQACRAVQTTPGGPARQVCDRVLPDPAVLLARLDDAGFTGAVVRPAAAGDPAPAGSLFYAVPVRGACIIGAVTGLPDGVGSRVAGTLASGACA</sequence>
<dbReference type="RefSeq" id="WP_203847019.1">
    <property type="nucleotide sequence ID" value="NZ_BAAAVW010000009.1"/>
</dbReference>
<protein>
    <submittedName>
        <fullName evidence="1">Uncharacterized protein</fullName>
    </submittedName>
</protein>
<proteinExistence type="predicted"/>
<dbReference type="AlphaFoldDB" id="A0A919UB07"/>
<accession>A0A919UB07</accession>
<keyword evidence="2" id="KW-1185">Reference proteome</keyword>
<reference evidence="1" key="1">
    <citation type="submission" date="2021-01" db="EMBL/GenBank/DDBJ databases">
        <title>Whole genome shotgun sequence of Dactylosporangium siamense NBRC 106093.</title>
        <authorList>
            <person name="Komaki H."/>
            <person name="Tamura T."/>
        </authorList>
    </citation>
    <scope>NUCLEOTIDE SEQUENCE</scope>
    <source>
        <strain evidence="1">NBRC 106093</strain>
    </source>
</reference>
<evidence type="ECO:0000313" key="1">
    <source>
        <dbReference type="EMBL" id="GIG45220.1"/>
    </source>
</evidence>